<sequence length="412" mass="44337">MEQQRTAARCLKPIVIALNSDRVRTIQESKIHTKRVRERVPGGFPSPVLLHRSLVLQNRTKVPSPTINLVQVPDYMPSASSKTQIALNLRRGGGDGHALVDGGAAAGSVSVDARLAGRRGPQEGGCCPALQAAGKAVGTRAHGGFGRVRRIFHDRRTARALAAGTPLTTHNTRLEYWNGLAGRGLDLPSAPAHVARHPIHIRRFASPRAEISALPSSSPQWLPLPLTRLARSPDALSSSLSSSSSLELDTDETWYAEEAVPKTNPSGKLPRVSPPSPPCALHRPCSDTPTSSSSSSSMAMARRLLLAVLPMNTQHTGEAPPPPPPSIRVSDAQGRTQKMSRSPEGGKGVWKTLFTHCTQSGKVIIAHCNFGLTLLAPMDRMSTLYAKCLQLELSRVLNHCTEFLGYLLRLSL</sequence>
<dbReference type="AlphaFoldDB" id="A0AAQ3SGA8"/>
<protein>
    <submittedName>
        <fullName evidence="2">Uncharacterized protein</fullName>
    </submittedName>
</protein>
<evidence type="ECO:0000313" key="3">
    <source>
        <dbReference type="Proteomes" id="UP001341281"/>
    </source>
</evidence>
<evidence type="ECO:0000313" key="2">
    <source>
        <dbReference type="EMBL" id="WVZ55973.1"/>
    </source>
</evidence>
<feature type="region of interest" description="Disordered" evidence="1">
    <location>
        <begin position="313"/>
        <end position="346"/>
    </location>
</feature>
<evidence type="ECO:0000256" key="1">
    <source>
        <dbReference type="SAM" id="MobiDB-lite"/>
    </source>
</evidence>
<gene>
    <name evidence="2" type="ORF">U9M48_006566</name>
</gene>
<reference evidence="2 3" key="1">
    <citation type="submission" date="2024-02" db="EMBL/GenBank/DDBJ databases">
        <title>High-quality chromosome-scale genome assembly of Pensacola bahiagrass (Paspalum notatum Flugge var. saurae).</title>
        <authorList>
            <person name="Vega J.M."/>
            <person name="Podio M."/>
            <person name="Orjuela J."/>
            <person name="Siena L.A."/>
            <person name="Pessino S.C."/>
            <person name="Combes M.C."/>
            <person name="Mariac C."/>
            <person name="Albertini E."/>
            <person name="Pupilli F."/>
            <person name="Ortiz J.P.A."/>
            <person name="Leblanc O."/>
        </authorList>
    </citation>
    <scope>NUCLEOTIDE SEQUENCE [LARGE SCALE GENOMIC DNA]</scope>
    <source>
        <strain evidence="2">R1</strain>
        <tissue evidence="2">Leaf</tissue>
    </source>
</reference>
<keyword evidence="3" id="KW-1185">Reference proteome</keyword>
<dbReference type="EMBL" id="CP144746">
    <property type="protein sequence ID" value="WVZ55973.1"/>
    <property type="molecule type" value="Genomic_DNA"/>
</dbReference>
<dbReference type="Proteomes" id="UP001341281">
    <property type="component" value="Chromosome 02"/>
</dbReference>
<name>A0AAQ3SGA8_PASNO</name>
<feature type="region of interest" description="Disordered" evidence="1">
    <location>
        <begin position="260"/>
        <end position="297"/>
    </location>
</feature>
<organism evidence="2 3">
    <name type="scientific">Paspalum notatum var. saurae</name>
    <dbReference type="NCBI Taxonomy" id="547442"/>
    <lineage>
        <taxon>Eukaryota</taxon>
        <taxon>Viridiplantae</taxon>
        <taxon>Streptophyta</taxon>
        <taxon>Embryophyta</taxon>
        <taxon>Tracheophyta</taxon>
        <taxon>Spermatophyta</taxon>
        <taxon>Magnoliopsida</taxon>
        <taxon>Liliopsida</taxon>
        <taxon>Poales</taxon>
        <taxon>Poaceae</taxon>
        <taxon>PACMAD clade</taxon>
        <taxon>Panicoideae</taxon>
        <taxon>Andropogonodae</taxon>
        <taxon>Paspaleae</taxon>
        <taxon>Paspalinae</taxon>
        <taxon>Paspalum</taxon>
    </lineage>
</organism>
<proteinExistence type="predicted"/>
<accession>A0AAQ3SGA8</accession>